<evidence type="ECO:0000256" key="1">
    <source>
        <dbReference type="ARBA" id="ARBA00004561"/>
    </source>
</evidence>
<dbReference type="PANTHER" id="PTHR33420">
    <property type="entry name" value="FIMBRIAL SUBUNIT ELFA-RELATED"/>
    <property type="match status" value="1"/>
</dbReference>
<dbReference type="InterPro" id="IPR036937">
    <property type="entry name" value="Adhesion_dom_fimbrial_sf"/>
</dbReference>
<comment type="subcellular location">
    <subcellularLocation>
        <location evidence="1">Fimbrium</location>
    </subcellularLocation>
</comment>
<evidence type="ECO:0000256" key="4">
    <source>
        <dbReference type="ARBA" id="ARBA00023263"/>
    </source>
</evidence>
<dbReference type="InterPro" id="IPR050263">
    <property type="entry name" value="Bact_Fimbrial_Adh_Pro"/>
</dbReference>
<dbReference type="GO" id="GO:0009289">
    <property type="term" value="C:pilus"/>
    <property type="evidence" value="ECO:0007669"/>
    <property type="project" value="UniProtKB-SubCell"/>
</dbReference>
<name>A0A9Q2ZTE9_9ENTR</name>
<comment type="similarity">
    <text evidence="2">Belongs to the fimbrial protein family.</text>
</comment>
<reference evidence="7" key="1">
    <citation type="submission" date="2021-05" db="EMBL/GenBank/DDBJ databases">
        <title>The batch submission of Enterobacter spp. strains.</title>
        <authorList>
            <person name="Wei L."/>
            <person name="Wang C."/>
            <person name="Feng Y."/>
            <person name="Zong Z."/>
        </authorList>
    </citation>
    <scope>NUCLEOTIDE SEQUENCE</scope>
    <source>
        <strain evidence="7">090086</strain>
    </source>
</reference>
<evidence type="ECO:0000256" key="2">
    <source>
        <dbReference type="ARBA" id="ARBA00006671"/>
    </source>
</evidence>
<evidence type="ECO:0000256" key="5">
    <source>
        <dbReference type="SAM" id="SignalP"/>
    </source>
</evidence>
<accession>A0A9Q2ZTE9</accession>
<dbReference type="InterPro" id="IPR008966">
    <property type="entry name" value="Adhesion_dom_sf"/>
</dbReference>
<feature type="chain" id="PRO_5040308530" evidence="5">
    <location>
        <begin position="35"/>
        <end position="361"/>
    </location>
</feature>
<keyword evidence="3 5" id="KW-0732">Signal</keyword>
<dbReference type="GO" id="GO:0043709">
    <property type="term" value="P:cell adhesion involved in single-species biofilm formation"/>
    <property type="evidence" value="ECO:0007669"/>
    <property type="project" value="TreeGrafter"/>
</dbReference>
<organism evidence="7 8">
    <name type="scientific">Enterobacter hormaechei subsp. hoffmannii</name>
    <dbReference type="NCBI Taxonomy" id="1812934"/>
    <lineage>
        <taxon>Bacteria</taxon>
        <taxon>Pseudomonadati</taxon>
        <taxon>Pseudomonadota</taxon>
        <taxon>Gammaproteobacteria</taxon>
        <taxon>Enterobacterales</taxon>
        <taxon>Enterobacteriaceae</taxon>
        <taxon>Enterobacter</taxon>
        <taxon>Enterobacter cloacae complex</taxon>
    </lineage>
</organism>
<keyword evidence="4" id="KW-0281">Fimbrium</keyword>
<evidence type="ECO:0000313" key="7">
    <source>
        <dbReference type="EMBL" id="MBT1775899.1"/>
    </source>
</evidence>
<feature type="signal peptide" evidence="5">
    <location>
        <begin position="1"/>
        <end position="34"/>
    </location>
</feature>
<dbReference type="InterPro" id="IPR000259">
    <property type="entry name" value="Adhesion_dom_fimbrial"/>
</dbReference>
<comment type="caution">
    <text evidence="7">The sequence shown here is derived from an EMBL/GenBank/DDBJ whole genome shotgun (WGS) entry which is preliminary data.</text>
</comment>
<dbReference type="AlphaFoldDB" id="A0A9Q2ZTE9"/>
<dbReference type="SUPFAM" id="SSF49401">
    <property type="entry name" value="Bacterial adhesins"/>
    <property type="match status" value="1"/>
</dbReference>
<proteinExistence type="inferred from homology"/>
<dbReference type="EMBL" id="JAHEVK010000003">
    <property type="protein sequence ID" value="MBT1775899.1"/>
    <property type="molecule type" value="Genomic_DNA"/>
</dbReference>
<gene>
    <name evidence="7" type="ORF">KK080_03540</name>
</gene>
<sequence>MRMFNFIRQGFNVKGTMTFAMASALFTLSHSCWAGECQMNNGKGGTTTLINSDYSGGTVRLPPPGNYASTLFNVNLTPGIQAKCGPGDDGFNLVSQTNPTLLMGSSYGRAMFETNIPGIYYSVRVHTAESTGGMGGYFAMNTTGWTTVASSGKSDPWDEKWINTSVQIYIDEGYRGNPNKETSIRPKPGTLGKMAIGNPDDSDNQPWTFMVNEDSFQIPIVLPTCDMAMLSDGTNNVNLGEYYVSDIKNNRVKDIPFSISLSNCTGVANITTKLTTSKLTGKNNDLLGNTLSSGAEGAGVKIMYNGTSQLLPNNPDSSYVITDYQTPESKQINYVAQLVANGNTVKPGSFKATGVFTLSYD</sequence>
<evidence type="ECO:0000256" key="3">
    <source>
        <dbReference type="ARBA" id="ARBA00022729"/>
    </source>
</evidence>
<dbReference type="PANTHER" id="PTHR33420:SF12">
    <property type="entry name" value="FIMBRIN-LIKE PROTEIN FIMI-RELATED"/>
    <property type="match status" value="1"/>
</dbReference>
<feature type="domain" description="Fimbrial-type adhesion" evidence="6">
    <location>
        <begin position="220"/>
        <end position="361"/>
    </location>
</feature>
<dbReference type="Gene3D" id="2.60.40.1090">
    <property type="entry name" value="Fimbrial-type adhesion domain"/>
    <property type="match status" value="1"/>
</dbReference>
<dbReference type="RefSeq" id="WP_051979812.1">
    <property type="nucleotide sequence ID" value="NZ_JBMDBL010000012.1"/>
</dbReference>
<dbReference type="Pfam" id="PF00419">
    <property type="entry name" value="Fimbrial"/>
    <property type="match status" value="1"/>
</dbReference>
<evidence type="ECO:0000259" key="6">
    <source>
        <dbReference type="Pfam" id="PF00419"/>
    </source>
</evidence>
<evidence type="ECO:0000313" key="8">
    <source>
        <dbReference type="Proteomes" id="UP000742934"/>
    </source>
</evidence>
<dbReference type="Proteomes" id="UP000742934">
    <property type="component" value="Unassembled WGS sequence"/>
</dbReference>
<protein>
    <submittedName>
        <fullName evidence="7">Fimbrial protein</fullName>
    </submittedName>
</protein>